<reference evidence="3 4" key="1">
    <citation type="submission" date="2021-08" db="EMBL/GenBank/DDBJ databases">
        <title>WGS of actinomycetes from Thailand.</title>
        <authorList>
            <person name="Thawai C."/>
        </authorList>
    </citation>
    <scope>NUCLEOTIDE SEQUENCE [LARGE SCALE GENOMIC DNA]</scope>
    <source>
        <strain evidence="3 4">PLK6-54</strain>
    </source>
</reference>
<keyword evidence="4" id="KW-1185">Reference proteome</keyword>
<name>A0ABS7Q7K4_9ACTN</name>
<sequence length="118" mass="12849">MTTSDIPGIDPTVPPSGEGCLDCDAAGGWWFHLRRCATCGHIGCCDSSPSQHADAHARTTGHDVVRSYEPGEDWYWNYRTQSYVDGPDLAPPVSHPEGQSAPGPAERVPADWQTHLNY</sequence>
<comment type="caution">
    <text evidence="3">The sequence shown here is derived from an EMBL/GenBank/DDBJ whole genome shotgun (WGS) entry which is preliminary data.</text>
</comment>
<feature type="domain" description="UBP-type" evidence="2">
    <location>
        <begin position="1"/>
        <end position="100"/>
    </location>
</feature>
<dbReference type="Proteomes" id="UP000778578">
    <property type="component" value="Unassembled WGS sequence"/>
</dbReference>
<dbReference type="InterPro" id="IPR001607">
    <property type="entry name" value="Znf_UBP"/>
</dbReference>
<feature type="region of interest" description="Disordered" evidence="1">
    <location>
        <begin position="86"/>
        <end position="118"/>
    </location>
</feature>
<proteinExistence type="predicted"/>
<gene>
    <name evidence="3" type="ORF">K7862_14405</name>
</gene>
<dbReference type="Gene3D" id="3.30.40.10">
    <property type="entry name" value="Zinc/RING finger domain, C3HC4 (zinc finger)"/>
    <property type="match status" value="1"/>
</dbReference>
<protein>
    <submittedName>
        <fullName evidence="3">UBP-type zinc finger domain-containing protein</fullName>
    </submittedName>
</protein>
<dbReference type="Pfam" id="PF02148">
    <property type="entry name" value="zf-UBP"/>
    <property type="match status" value="1"/>
</dbReference>
<dbReference type="InterPro" id="IPR013083">
    <property type="entry name" value="Znf_RING/FYVE/PHD"/>
</dbReference>
<evidence type="ECO:0000313" key="3">
    <source>
        <dbReference type="EMBL" id="MBY8878821.1"/>
    </source>
</evidence>
<evidence type="ECO:0000259" key="2">
    <source>
        <dbReference type="PROSITE" id="PS50271"/>
    </source>
</evidence>
<dbReference type="SUPFAM" id="SSF57850">
    <property type="entry name" value="RING/U-box"/>
    <property type="match status" value="1"/>
</dbReference>
<evidence type="ECO:0000313" key="4">
    <source>
        <dbReference type="Proteomes" id="UP000778578"/>
    </source>
</evidence>
<dbReference type="EMBL" id="JAINZZ010000014">
    <property type="protein sequence ID" value="MBY8878821.1"/>
    <property type="molecule type" value="Genomic_DNA"/>
</dbReference>
<dbReference type="PROSITE" id="PS50271">
    <property type="entry name" value="ZF_UBP"/>
    <property type="match status" value="1"/>
</dbReference>
<dbReference type="RefSeq" id="WP_222962956.1">
    <property type="nucleotide sequence ID" value="NZ_JAINZZ010000014.1"/>
</dbReference>
<evidence type="ECO:0000256" key="1">
    <source>
        <dbReference type="SAM" id="MobiDB-lite"/>
    </source>
</evidence>
<accession>A0ABS7Q7K4</accession>
<organism evidence="3 4">
    <name type="scientific">Actinacidiphila acidipaludis</name>
    <dbReference type="NCBI Taxonomy" id="2873382"/>
    <lineage>
        <taxon>Bacteria</taxon>
        <taxon>Bacillati</taxon>
        <taxon>Actinomycetota</taxon>
        <taxon>Actinomycetes</taxon>
        <taxon>Kitasatosporales</taxon>
        <taxon>Streptomycetaceae</taxon>
        <taxon>Actinacidiphila</taxon>
    </lineage>
</organism>